<name>A0A547TBY1_SALMU</name>
<reference evidence="1 2" key="1">
    <citation type="journal article" date="2019" name="Appl. Environ. Microbiol.">
        <title>Clinically Unreported Salmonellosis Outbreak Detected via Comparative Genomic Analysis of Municipal Wastewater Salmonella Isolates.</title>
        <authorList>
            <person name="Diemert S."/>
            <person name="Yan T."/>
        </authorList>
    </citation>
    <scope>NUCLEOTIDE SEQUENCE [LARGE SCALE GENOMIC DNA]</scope>
    <source>
        <strain evidence="1 2">HIY0178</strain>
    </source>
</reference>
<accession>A0A547TBY1</accession>
<feature type="non-terminal residue" evidence="1">
    <location>
        <position position="29"/>
    </location>
</feature>
<evidence type="ECO:0000313" key="1">
    <source>
        <dbReference type="EMBL" id="TRD65186.1"/>
    </source>
</evidence>
<comment type="caution">
    <text evidence="1">The sequence shown here is derived from an EMBL/GenBank/DDBJ whole genome shotgun (WGS) entry which is preliminary data.</text>
</comment>
<dbReference type="EMBL" id="VCUZ02000069">
    <property type="protein sequence ID" value="TRD65186.1"/>
    <property type="molecule type" value="Genomic_DNA"/>
</dbReference>
<gene>
    <name evidence="1" type="ORF">FG699_025515</name>
</gene>
<protein>
    <submittedName>
        <fullName evidence="1">Mobilization protein</fullName>
    </submittedName>
</protein>
<organism evidence="1 2">
    <name type="scientific">Salmonella muenchen</name>
    <dbReference type="NCBI Taxonomy" id="596"/>
    <lineage>
        <taxon>Bacteria</taxon>
        <taxon>Pseudomonadati</taxon>
        <taxon>Pseudomonadota</taxon>
        <taxon>Gammaproteobacteria</taxon>
        <taxon>Enterobacterales</taxon>
        <taxon>Enterobacteriaceae</taxon>
        <taxon>Salmonella</taxon>
    </lineage>
</organism>
<proteinExistence type="predicted"/>
<evidence type="ECO:0000313" key="2">
    <source>
        <dbReference type="Proteomes" id="UP000318962"/>
    </source>
</evidence>
<dbReference type="Proteomes" id="UP000318962">
    <property type="component" value="Unassembled WGS sequence"/>
</dbReference>
<sequence length="29" mass="3082">MIVKFHARGAGPGSGPVDYLLGIARSRVR</sequence>
<dbReference type="AlphaFoldDB" id="A0A547TBY1"/>